<accession>A0A9W4KLZ9</accession>
<reference evidence="14" key="1">
    <citation type="submission" date="2021-11" db="EMBL/GenBank/DDBJ databases">
        <authorList>
            <person name="Bulgarelli D."/>
        </authorList>
    </citation>
    <scope>NUCLEOTIDE SEQUENCE</scope>
    <source>
        <strain evidence="14">Bi133</strain>
    </source>
</reference>
<dbReference type="CDD" id="cd09110">
    <property type="entry name" value="PLDc_CLS_1"/>
    <property type="match status" value="1"/>
</dbReference>
<dbReference type="PANTHER" id="PTHR21248">
    <property type="entry name" value="CARDIOLIPIN SYNTHASE"/>
    <property type="match status" value="1"/>
</dbReference>
<keyword evidence="2" id="KW-1003">Cell membrane</keyword>
<evidence type="ECO:0000256" key="12">
    <source>
        <dbReference type="NCBIfam" id="TIGR04265"/>
    </source>
</evidence>
<dbReference type="InterPro" id="IPR025202">
    <property type="entry name" value="PLD-like_dom"/>
</dbReference>
<evidence type="ECO:0000256" key="10">
    <source>
        <dbReference type="ARBA" id="ARBA00023209"/>
    </source>
</evidence>
<dbReference type="AlphaFoldDB" id="A0A9W4KLZ9"/>
<evidence type="ECO:0000256" key="4">
    <source>
        <dbReference type="ARBA" id="ARBA00022679"/>
    </source>
</evidence>
<evidence type="ECO:0000256" key="6">
    <source>
        <dbReference type="ARBA" id="ARBA00022737"/>
    </source>
</evidence>
<dbReference type="Pfam" id="PF13091">
    <property type="entry name" value="PLDc_2"/>
    <property type="match status" value="2"/>
</dbReference>
<keyword evidence="7" id="KW-1133">Transmembrane helix</keyword>
<dbReference type="EMBL" id="CAKKMG010000001">
    <property type="protein sequence ID" value="CAH0128066.1"/>
    <property type="molecule type" value="Genomic_DNA"/>
</dbReference>
<evidence type="ECO:0000313" key="15">
    <source>
        <dbReference type="Proteomes" id="UP000789326"/>
    </source>
</evidence>
<dbReference type="SUPFAM" id="SSF56024">
    <property type="entry name" value="Phospholipase D/nuclease"/>
    <property type="match status" value="2"/>
</dbReference>
<evidence type="ECO:0000256" key="5">
    <source>
        <dbReference type="ARBA" id="ARBA00022692"/>
    </source>
</evidence>
<evidence type="ECO:0000259" key="13">
    <source>
        <dbReference type="PROSITE" id="PS50035"/>
    </source>
</evidence>
<evidence type="ECO:0000256" key="1">
    <source>
        <dbReference type="ARBA" id="ARBA00004236"/>
    </source>
</evidence>
<evidence type="ECO:0000256" key="9">
    <source>
        <dbReference type="ARBA" id="ARBA00023136"/>
    </source>
</evidence>
<dbReference type="GO" id="GO:0032049">
    <property type="term" value="P:cardiolipin biosynthetic process"/>
    <property type="evidence" value="ECO:0007669"/>
    <property type="project" value="UniProtKB-UniRule"/>
</dbReference>
<name>A0A9W4KLZ9_9BACI</name>
<dbReference type="InterPro" id="IPR022924">
    <property type="entry name" value="Cardiolipin_synthase"/>
</dbReference>
<comment type="subcellular location">
    <subcellularLocation>
        <location evidence="1">Cell membrane</location>
    </subcellularLocation>
</comment>
<dbReference type="RefSeq" id="WP_230300303.1">
    <property type="nucleotide sequence ID" value="NZ_CAKKMG010000001.1"/>
</dbReference>
<dbReference type="Proteomes" id="UP000789326">
    <property type="component" value="Unassembled WGS sequence"/>
</dbReference>
<dbReference type="EC" id="2.7.8.-" evidence="12"/>
<keyword evidence="11" id="KW-1208">Phospholipid metabolism</keyword>
<dbReference type="PROSITE" id="PS50035">
    <property type="entry name" value="PLD"/>
    <property type="match status" value="2"/>
</dbReference>
<dbReference type="CDD" id="cd09112">
    <property type="entry name" value="PLDc_CLS_2"/>
    <property type="match status" value="1"/>
</dbReference>
<keyword evidence="4" id="KW-0808">Transferase</keyword>
<organism evidence="14 15">
    <name type="scientific">Peribacillus simplex</name>
    <dbReference type="NCBI Taxonomy" id="1478"/>
    <lineage>
        <taxon>Bacteria</taxon>
        <taxon>Bacillati</taxon>
        <taxon>Bacillota</taxon>
        <taxon>Bacilli</taxon>
        <taxon>Bacillales</taxon>
        <taxon>Bacillaceae</taxon>
        <taxon>Peribacillus</taxon>
    </lineage>
</organism>
<dbReference type="GO" id="GO:0005886">
    <property type="term" value="C:plasma membrane"/>
    <property type="evidence" value="ECO:0007669"/>
    <property type="project" value="UniProtKB-SubCell"/>
</dbReference>
<gene>
    <name evidence="14" type="primary">clsB</name>
    <name evidence="14" type="ORF">SRABI133_00158</name>
</gene>
<dbReference type="InterPro" id="IPR001736">
    <property type="entry name" value="PLipase_D/transphosphatidylase"/>
</dbReference>
<evidence type="ECO:0000256" key="2">
    <source>
        <dbReference type="ARBA" id="ARBA00022475"/>
    </source>
</evidence>
<proteinExistence type="predicted"/>
<evidence type="ECO:0000313" key="14">
    <source>
        <dbReference type="EMBL" id="CAH0128066.1"/>
    </source>
</evidence>
<dbReference type="NCBIfam" id="TIGR04265">
    <property type="entry name" value="bac_cardiolipin"/>
    <property type="match status" value="1"/>
</dbReference>
<keyword evidence="6" id="KW-0677">Repeat</keyword>
<evidence type="ECO:0000256" key="11">
    <source>
        <dbReference type="ARBA" id="ARBA00023264"/>
    </source>
</evidence>
<sequence>MKIITAIASIFLLIFSWCWVDLKVGHKRYLKHATNIKYPPRNSNITVFTSGKILFDDYMKEVKQAQDSIHILFYIVKNDKFSKDFLKLLQSKAEEGVEVRLLADWVGSKKMPRQIIQELTKSGVHFSFSFKPKLPFLFYTIQKRNHRKITVIDGKIGYLGGFNIGKEYINQGEKLNPWRDYHLKMTGEGVKDLQEVFLSDWFYDTNEDYRGTPAYFPTLTPGTQAQQFVVTNGSDLEQSLTHIIRQATKKIIIGTPYFIPSETLFQELREALARNVSVTIIVPEISDHALVKEASFPYFRVLIKEGAEIMQFQRGFYHSKVILIDDIMCDIGTANFDKRSCFLNSEINCIVFDRTFIEDVEKELAVDLAESKPLNGDAISNMNLVRSAKESLAAILSPFL</sequence>
<evidence type="ECO:0000256" key="7">
    <source>
        <dbReference type="ARBA" id="ARBA00022989"/>
    </source>
</evidence>
<keyword evidence="5" id="KW-0812">Transmembrane</keyword>
<dbReference type="SMART" id="SM00155">
    <property type="entry name" value="PLDc"/>
    <property type="match status" value="2"/>
</dbReference>
<keyword evidence="8" id="KW-0443">Lipid metabolism</keyword>
<feature type="domain" description="PLD phosphodiesterase" evidence="13">
    <location>
        <begin position="141"/>
        <end position="168"/>
    </location>
</feature>
<keyword evidence="9" id="KW-0472">Membrane</keyword>
<dbReference type="GO" id="GO:0008808">
    <property type="term" value="F:cardiolipin synthase activity"/>
    <property type="evidence" value="ECO:0007669"/>
    <property type="project" value="UniProtKB-UniRule"/>
</dbReference>
<dbReference type="Gene3D" id="3.30.870.10">
    <property type="entry name" value="Endonuclease Chain A"/>
    <property type="match status" value="2"/>
</dbReference>
<keyword evidence="3" id="KW-0444">Lipid biosynthesis</keyword>
<comment type="caution">
    <text evidence="14">The sequence shown here is derived from an EMBL/GenBank/DDBJ whole genome shotgun (WGS) entry which is preliminary data.</text>
</comment>
<dbReference type="PANTHER" id="PTHR21248:SF7">
    <property type="entry name" value="MINOR CARDIOLIPIN SYNTHASE CLSB"/>
    <property type="match status" value="1"/>
</dbReference>
<evidence type="ECO:0000256" key="3">
    <source>
        <dbReference type="ARBA" id="ARBA00022516"/>
    </source>
</evidence>
<protein>
    <recommendedName>
        <fullName evidence="12">Cardiolipin synthase</fullName>
        <ecNumber evidence="12">2.7.8.-</ecNumber>
    </recommendedName>
</protein>
<dbReference type="FunFam" id="3.30.870.10:FF:000014">
    <property type="entry name" value="Cardiolipin synthase"/>
    <property type="match status" value="1"/>
</dbReference>
<evidence type="ECO:0000256" key="8">
    <source>
        <dbReference type="ARBA" id="ARBA00023098"/>
    </source>
</evidence>
<feature type="domain" description="PLD phosphodiesterase" evidence="13">
    <location>
        <begin position="313"/>
        <end position="340"/>
    </location>
</feature>
<keyword evidence="10" id="KW-0594">Phospholipid biosynthesis</keyword>